<dbReference type="AlphaFoldDB" id="A0A6D2GDQ5"/>
<protein>
    <submittedName>
        <fullName evidence="1">Uncharacterized protein</fullName>
    </submittedName>
</protein>
<proteinExistence type="predicted"/>
<reference evidence="1 2" key="1">
    <citation type="submission" date="2018-12" db="EMBL/GenBank/DDBJ databases">
        <authorList>
            <consortium name="Pathogen Informatics"/>
        </authorList>
    </citation>
    <scope>NUCLEOTIDE SEQUENCE [LARGE SCALE GENOMIC DNA]</scope>
    <source>
        <strain evidence="1 2">NCTC5773</strain>
    </source>
</reference>
<gene>
    <name evidence="1" type="ORF">NCTC5773_03966</name>
</gene>
<dbReference type="Proteomes" id="UP000267858">
    <property type="component" value="Chromosome"/>
</dbReference>
<evidence type="ECO:0000313" key="2">
    <source>
        <dbReference type="Proteomes" id="UP000267858"/>
    </source>
</evidence>
<accession>A0A6D2GDQ5</accession>
<name>A0A6D2GDQ5_SALER</name>
<dbReference type="EMBL" id="LR134141">
    <property type="protein sequence ID" value="VEA05923.1"/>
    <property type="molecule type" value="Genomic_DNA"/>
</dbReference>
<dbReference type="RefSeq" id="WP_150363934.1">
    <property type="nucleotide sequence ID" value="NZ_DACWUI010000028.1"/>
</dbReference>
<sequence length="244" mass="27966">MNAKTKTTSATTSKNTDNTKMQKITRKKVRLFFYGGARKDTHNNTFLDAATNVRNDYKKDNRKDIEIKPLYEHKSAEDIIERIEMEADNSIESIDFFSHGTPAALRFQRSTFGFGQDLFMNAEVQEKEDTFDGNAANLSEINYSKFTNTAIIEVHGCRVGSVEPELNNINWAMIFSKYLYDAGKTKSVVIGHITKANPDQHKTLKGSDYRHGNRRIYHNGKELDIYRNEGRIPPEYINKKLLGK</sequence>
<organism evidence="1 2">
    <name type="scientific">Salmonella enterica subsp. salamae</name>
    <dbReference type="NCBI Taxonomy" id="59202"/>
    <lineage>
        <taxon>Bacteria</taxon>
        <taxon>Pseudomonadati</taxon>
        <taxon>Pseudomonadota</taxon>
        <taxon>Gammaproteobacteria</taxon>
        <taxon>Enterobacterales</taxon>
        <taxon>Enterobacteriaceae</taxon>
        <taxon>Salmonella</taxon>
    </lineage>
</organism>
<evidence type="ECO:0000313" key="1">
    <source>
        <dbReference type="EMBL" id="VEA05923.1"/>
    </source>
</evidence>